<protein>
    <submittedName>
        <fullName evidence="1">Uncharacterized protein</fullName>
    </submittedName>
</protein>
<comment type="caution">
    <text evidence="1">The sequence shown here is derived from an EMBL/GenBank/DDBJ whole genome shotgun (WGS) entry which is preliminary data.</text>
</comment>
<evidence type="ECO:0000313" key="2">
    <source>
        <dbReference type="Proteomes" id="UP000828390"/>
    </source>
</evidence>
<dbReference type="EMBL" id="JAIWYP010000004">
    <property type="protein sequence ID" value="KAH3834195.1"/>
    <property type="molecule type" value="Genomic_DNA"/>
</dbReference>
<proteinExistence type="predicted"/>
<sequence>MSMIPDVTLVTGNTLMFPSNICITNTTRISEGIFVFLYLKAWIQSVSQPASQSISQSVSQPVVSQSVLK</sequence>
<name>A0A9D4QL07_DREPO</name>
<organism evidence="1 2">
    <name type="scientific">Dreissena polymorpha</name>
    <name type="common">Zebra mussel</name>
    <name type="synonym">Mytilus polymorpha</name>
    <dbReference type="NCBI Taxonomy" id="45954"/>
    <lineage>
        <taxon>Eukaryota</taxon>
        <taxon>Metazoa</taxon>
        <taxon>Spiralia</taxon>
        <taxon>Lophotrochozoa</taxon>
        <taxon>Mollusca</taxon>
        <taxon>Bivalvia</taxon>
        <taxon>Autobranchia</taxon>
        <taxon>Heteroconchia</taxon>
        <taxon>Euheterodonta</taxon>
        <taxon>Imparidentia</taxon>
        <taxon>Neoheterodontei</taxon>
        <taxon>Myida</taxon>
        <taxon>Dreissenoidea</taxon>
        <taxon>Dreissenidae</taxon>
        <taxon>Dreissena</taxon>
    </lineage>
</organism>
<evidence type="ECO:0000313" key="1">
    <source>
        <dbReference type="EMBL" id="KAH3834195.1"/>
    </source>
</evidence>
<dbReference type="AlphaFoldDB" id="A0A9D4QL07"/>
<reference evidence="1" key="1">
    <citation type="journal article" date="2019" name="bioRxiv">
        <title>The Genome of the Zebra Mussel, Dreissena polymorpha: A Resource for Invasive Species Research.</title>
        <authorList>
            <person name="McCartney M.A."/>
            <person name="Auch B."/>
            <person name="Kono T."/>
            <person name="Mallez S."/>
            <person name="Zhang Y."/>
            <person name="Obille A."/>
            <person name="Becker A."/>
            <person name="Abrahante J.E."/>
            <person name="Garbe J."/>
            <person name="Badalamenti J.P."/>
            <person name="Herman A."/>
            <person name="Mangelson H."/>
            <person name="Liachko I."/>
            <person name="Sullivan S."/>
            <person name="Sone E.D."/>
            <person name="Koren S."/>
            <person name="Silverstein K.A.T."/>
            <person name="Beckman K.B."/>
            <person name="Gohl D.M."/>
        </authorList>
    </citation>
    <scope>NUCLEOTIDE SEQUENCE</scope>
    <source>
        <strain evidence="1">Duluth1</strain>
        <tissue evidence="1">Whole animal</tissue>
    </source>
</reference>
<dbReference type="Proteomes" id="UP000828390">
    <property type="component" value="Unassembled WGS sequence"/>
</dbReference>
<reference evidence="1" key="2">
    <citation type="submission" date="2020-11" db="EMBL/GenBank/DDBJ databases">
        <authorList>
            <person name="McCartney M.A."/>
            <person name="Auch B."/>
            <person name="Kono T."/>
            <person name="Mallez S."/>
            <person name="Becker A."/>
            <person name="Gohl D.M."/>
            <person name="Silverstein K.A.T."/>
            <person name="Koren S."/>
            <person name="Bechman K.B."/>
            <person name="Herman A."/>
            <person name="Abrahante J.E."/>
            <person name="Garbe J."/>
        </authorList>
    </citation>
    <scope>NUCLEOTIDE SEQUENCE</scope>
    <source>
        <strain evidence="1">Duluth1</strain>
        <tissue evidence="1">Whole animal</tissue>
    </source>
</reference>
<gene>
    <name evidence="1" type="ORF">DPMN_107514</name>
</gene>
<keyword evidence="2" id="KW-1185">Reference proteome</keyword>
<accession>A0A9D4QL07</accession>